<evidence type="ECO:0000256" key="8">
    <source>
        <dbReference type="SAM" id="Phobius"/>
    </source>
</evidence>
<dbReference type="GO" id="GO:0055085">
    <property type="term" value="P:transmembrane transport"/>
    <property type="evidence" value="ECO:0007669"/>
    <property type="project" value="InterPro"/>
</dbReference>
<dbReference type="PROSITE" id="PS50928">
    <property type="entry name" value="ABC_TM1"/>
    <property type="match status" value="2"/>
</dbReference>
<dbReference type="EMBL" id="VSSQ01000032">
    <property type="protein sequence ID" value="MPL66531.1"/>
    <property type="molecule type" value="Genomic_DNA"/>
</dbReference>
<comment type="subcellular location">
    <subcellularLocation>
        <location evidence="1">Cell inner membrane</location>
        <topology evidence="1">Multi-pass membrane protein</topology>
    </subcellularLocation>
</comment>
<feature type="transmembrane region" description="Helical" evidence="8">
    <location>
        <begin position="108"/>
        <end position="133"/>
    </location>
</feature>
<dbReference type="GO" id="GO:0005886">
    <property type="term" value="C:plasma membrane"/>
    <property type="evidence" value="ECO:0007669"/>
    <property type="project" value="UniProtKB-SubCell"/>
</dbReference>
<gene>
    <name evidence="10" type="ORF">SDC9_12214</name>
</gene>
<dbReference type="Pfam" id="PF00528">
    <property type="entry name" value="BPD_transp_1"/>
    <property type="match status" value="2"/>
</dbReference>
<feature type="transmembrane region" description="Helical" evidence="8">
    <location>
        <begin position="73"/>
        <end position="96"/>
    </location>
</feature>
<evidence type="ECO:0000256" key="6">
    <source>
        <dbReference type="ARBA" id="ARBA00022989"/>
    </source>
</evidence>
<evidence type="ECO:0000256" key="7">
    <source>
        <dbReference type="ARBA" id="ARBA00023136"/>
    </source>
</evidence>
<keyword evidence="5 8" id="KW-0812">Transmembrane</keyword>
<feature type="transmembrane region" description="Helical" evidence="8">
    <location>
        <begin position="373"/>
        <end position="392"/>
    </location>
</feature>
<evidence type="ECO:0000256" key="1">
    <source>
        <dbReference type="ARBA" id="ARBA00004429"/>
    </source>
</evidence>
<evidence type="ECO:0000259" key="9">
    <source>
        <dbReference type="PROSITE" id="PS50928"/>
    </source>
</evidence>
<keyword evidence="3" id="KW-1003">Cell membrane</keyword>
<keyword evidence="4" id="KW-0997">Cell inner membrane</keyword>
<keyword evidence="7 8" id="KW-0472">Membrane</keyword>
<dbReference type="InterPro" id="IPR035906">
    <property type="entry name" value="MetI-like_sf"/>
</dbReference>
<evidence type="ECO:0000256" key="4">
    <source>
        <dbReference type="ARBA" id="ARBA00022519"/>
    </source>
</evidence>
<feature type="transmembrane region" description="Helical" evidence="8">
    <location>
        <begin position="218"/>
        <end position="240"/>
    </location>
</feature>
<feature type="domain" description="ABC transmembrane type-1" evidence="9">
    <location>
        <begin position="365"/>
        <end position="543"/>
    </location>
</feature>
<reference evidence="10" key="1">
    <citation type="submission" date="2019-08" db="EMBL/GenBank/DDBJ databases">
        <authorList>
            <person name="Kucharzyk K."/>
            <person name="Murdoch R.W."/>
            <person name="Higgins S."/>
            <person name="Loffler F."/>
        </authorList>
    </citation>
    <scope>NUCLEOTIDE SEQUENCE</scope>
</reference>
<evidence type="ECO:0000313" key="10">
    <source>
        <dbReference type="EMBL" id="MPL66531.1"/>
    </source>
</evidence>
<organism evidence="10">
    <name type="scientific">bioreactor metagenome</name>
    <dbReference type="NCBI Taxonomy" id="1076179"/>
    <lineage>
        <taxon>unclassified sequences</taxon>
        <taxon>metagenomes</taxon>
        <taxon>ecological metagenomes</taxon>
    </lineage>
</organism>
<dbReference type="Gene3D" id="1.10.3720.10">
    <property type="entry name" value="MetI-like"/>
    <property type="match status" value="2"/>
</dbReference>
<feature type="transmembrane region" description="Helical" evidence="8">
    <location>
        <begin position="522"/>
        <end position="542"/>
    </location>
</feature>
<dbReference type="CDD" id="cd06261">
    <property type="entry name" value="TM_PBP2"/>
    <property type="match status" value="2"/>
</dbReference>
<accession>A0A644TLD4</accession>
<evidence type="ECO:0000256" key="2">
    <source>
        <dbReference type="ARBA" id="ARBA00022448"/>
    </source>
</evidence>
<sequence>MPASRPPRRPEAGAPLRGPGARRPLAAYLVVALTLYPSLAFAASVLLGGAGGAAKAWSELLLALKAPSTLASLRFSLLQAGASTILALIVGFPGAYFVARYKFKARRFFLSLAAVPFCLPPILVILSFILYYGKNGWLSSAFSLLGLAKGSGGFLYSFGGLVFIHAFYNFPIVIQNLGSVWSRMPKSREEAARTLGAGPFTAFLRGTLPYLLPAMLQAASLIFLFCFFSFTIVLVFGGMSGSTLEVGIYRALRFTQDPPKALALALLQTLTAIGAVWAFSHFDGRANSGKGFGAAPERKKPDPATGLFILLYGAAVCVFFLGPLASLVAEAFTVRSSRAGAVVYGFDNFKRLLTGTGSSALGSPLLGALAQSLLLSGIAAFTASILGLIVAASRPRPWVSALPLSLSPAIISAGWASVLKINPEFLILIGQTAIAWPFVARSLEAAMSSLDRSKNEAARTLGASPRQALFRVDIPTMAPSVASASAFAFSLTMGDANIPLLVGGSRETLPLLLYRLTSSYRFSEACAVGIVLAAFTSIAFFLKEGRGEVS</sequence>
<feature type="transmembrane region" description="Helical" evidence="8">
    <location>
        <begin position="261"/>
        <end position="280"/>
    </location>
</feature>
<dbReference type="InterPro" id="IPR000515">
    <property type="entry name" value="MetI-like"/>
</dbReference>
<proteinExistence type="predicted"/>
<dbReference type="PANTHER" id="PTHR43357:SF4">
    <property type="entry name" value="INNER MEMBRANE ABC TRANSPORTER PERMEASE PROTEIN YDCV"/>
    <property type="match status" value="1"/>
</dbReference>
<evidence type="ECO:0000256" key="3">
    <source>
        <dbReference type="ARBA" id="ARBA00022475"/>
    </source>
</evidence>
<feature type="transmembrane region" description="Helical" evidence="8">
    <location>
        <begin position="398"/>
        <end position="418"/>
    </location>
</feature>
<dbReference type="AlphaFoldDB" id="A0A644TLD4"/>
<dbReference type="PANTHER" id="PTHR43357">
    <property type="entry name" value="INNER MEMBRANE ABC TRANSPORTER PERMEASE PROTEIN YDCV"/>
    <property type="match status" value="1"/>
</dbReference>
<evidence type="ECO:0000256" key="5">
    <source>
        <dbReference type="ARBA" id="ARBA00022692"/>
    </source>
</evidence>
<keyword evidence="2" id="KW-0813">Transport</keyword>
<feature type="domain" description="ABC transmembrane type-1" evidence="9">
    <location>
        <begin position="73"/>
        <end position="279"/>
    </location>
</feature>
<keyword evidence="6 8" id="KW-1133">Transmembrane helix</keyword>
<feature type="transmembrane region" description="Helical" evidence="8">
    <location>
        <begin position="153"/>
        <end position="174"/>
    </location>
</feature>
<protein>
    <recommendedName>
        <fullName evidence="9">ABC transmembrane type-1 domain-containing protein</fullName>
    </recommendedName>
</protein>
<feature type="transmembrane region" description="Helical" evidence="8">
    <location>
        <begin position="307"/>
        <end position="329"/>
    </location>
</feature>
<dbReference type="SUPFAM" id="SSF161098">
    <property type="entry name" value="MetI-like"/>
    <property type="match status" value="2"/>
</dbReference>
<comment type="caution">
    <text evidence="10">The sequence shown here is derived from an EMBL/GenBank/DDBJ whole genome shotgun (WGS) entry which is preliminary data.</text>
</comment>
<feature type="transmembrane region" description="Helical" evidence="8">
    <location>
        <begin position="25"/>
        <end position="53"/>
    </location>
</feature>
<name>A0A644TLD4_9ZZZZ</name>